<accession>A0A4R1J7K2</accession>
<sequence length="114" mass="13380">MVFVCLICISVVLLVAYWQSLGRYTFVLMIEKERVRMLKGNVPDSFITFCQTISLITPAQHRVIIRGDRHLGQLRLTFSRHIDETTRQQLRNQFPYSAYGNAQLDWKLPNNHIE</sequence>
<name>A0A4R1J7K2_9GAMM</name>
<comment type="caution">
    <text evidence="1">The sequence shown here is derived from an EMBL/GenBank/DDBJ whole genome shotgun (WGS) entry which is preliminary data.</text>
</comment>
<dbReference type="Proteomes" id="UP000295565">
    <property type="component" value="Unassembled WGS sequence"/>
</dbReference>
<dbReference type="RefSeq" id="WP_131914190.1">
    <property type="nucleotide sequence ID" value="NZ_OU594967.1"/>
</dbReference>
<organism evidence="1 2">
    <name type="scientific">Celerinatantimonas diazotrophica</name>
    <dbReference type="NCBI Taxonomy" id="412034"/>
    <lineage>
        <taxon>Bacteria</taxon>
        <taxon>Pseudomonadati</taxon>
        <taxon>Pseudomonadota</taxon>
        <taxon>Gammaproteobacteria</taxon>
        <taxon>Celerinatantimonadaceae</taxon>
        <taxon>Celerinatantimonas</taxon>
    </lineage>
</organism>
<protein>
    <submittedName>
        <fullName evidence="1">Uncharacterized protein DUF3634</fullName>
    </submittedName>
</protein>
<dbReference type="InterPro" id="IPR022090">
    <property type="entry name" value="DUF3634"/>
</dbReference>
<dbReference type="OrthoDB" id="6264785at2"/>
<gene>
    <name evidence="1" type="ORF">EV690_3450</name>
</gene>
<dbReference type="EMBL" id="SMGD01000018">
    <property type="protein sequence ID" value="TCK46501.1"/>
    <property type="molecule type" value="Genomic_DNA"/>
</dbReference>
<reference evidence="1 2" key="1">
    <citation type="submission" date="2019-03" db="EMBL/GenBank/DDBJ databases">
        <title>Genomic Encyclopedia of Type Strains, Phase IV (KMG-IV): sequencing the most valuable type-strain genomes for metagenomic binning, comparative biology and taxonomic classification.</title>
        <authorList>
            <person name="Goeker M."/>
        </authorList>
    </citation>
    <scope>NUCLEOTIDE SEQUENCE [LARGE SCALE GENOMIC DNA]</scope>
    <source>
        <strain evidence="1 2">DSM 18577</strain>
    </source>
</reference>
<evidence type="ECO:0000313" key="1">
    <source>
        <dbReference type="EMBL" id="TCK46501.1"/>
    </source>
</evidence>
<keyword evidence="2" id="KW-1185">Reference proteome</keyword>
<dbReference type="AlphaFoldDB" id="A0A4R1J7K2"/>
<evidence type="ECO:0000313" key="2">
    <source>
        <dbReference type="Proteomes" id="UP000295565"/>
    </source>
</evidence>
<dbReference type="Pfam" id="PF12321">
    <property type="entry name" value="DUF3634"/>
    <property type="match status" value="1"/>
</dbReference>
<proteinExistence type="predicted"/>